<evidence type="ECO:0000259" key="7">
    <source>
        <dbReference type="Pfam" id="PF02838"/>
    </source>
</evidence>
<dbReference type="InterPro" id="IPR025705">
    <property type="entry name" value="Beta_hexosaminidase_sua/sub"/>
</dbReference>
<comment type="caution">
    <text evidence="8">The sequence shown here is derived from an EMBL/GenBank/DDBJ whole genome shotgun (WGS) entry which is preliminary data.</text>
</comment>
<evidence type="ECO:0000256" key="4">
    <source>
        <dbReference type="ARBA" id="ARBA00022801"/>
    </source>
</evidence>
<evidence type="ECO:0000256" key="5">
    <source>
        <dbReference type="ARBA" id="ARBA00023295"/>
    </source>
</evidence>
<dbReference type="GO" id="GO:0030203">
    <property type="term" value="P:glycosaminoglycan metabolic process"/>
    <property type="evidence" value="ECO:0007669"/>
    <property type="project" value="TreeGrafter"/>
</dbReference>
<dbReference type="GO" id="GO:0004563">
    <property type="term" value="F:beta-N-acetylhexosaminidase activity"/>
    <property type="evidence" value="ECO:0007669"/>
    <property type="project" value="UniProtKB-EC"/>
</dbReference>
<evidence type="ECO:0000256" key="2">
    <source>
        <dbReference type="ARBA" id="ARBA00006285"/>
    </source>
</evidence>
<dbReference type="SUPFAM" id="SSF51445">
    <property type="entry name" value="(Trans)glycosidases"/>
    <property type="match status" value="1"/>
</dbReference>
<accession>A0A0F9REV1</accession>
<proteinExistence type="inferred from homology"/>
<evidence type="ECO:0000313" key="8">
    <source>
        <dbReference type="EMBL" id="KKN23621.1"/>
    </source>
</evidence>
<dbReference type="PANTHER" id="PTHR22600:SF57">
    <property type="entry name" value="BETA-N-ACETYLHEXOSAMINIDASE"/>
    <property type="match status" value="1"/>
</dbReference>
<protein>
    <recommendedName>
        <fullName evidence="3">beta-N-acetylhexosaminidase</fullName>
        <ecNumber evidence="3">3.2.1.52</ecNumber>
    </recommendedName>
</protein>
<dbReference type="Gene3D" id="3.20.20.80">
    <property type="entry name" value="Glycosidases"/>
    <property type="match status" value="1"/>
</dbReference>
<dbReference type="PRINTS" id="PR00738">
    <property type="entry name" value="GLHYDRLASE20"/>
</dbReference>
<dbReference type="EC" id="3.2.1.52" evidence="3"/>
<dbReference type="Pfam" id="PF02838">
    <property type="entry name" value="Glyco_hydro_20b"/>
    <property type="match status" value="1"/>
</dbReference>
<evidence type="ECO:0000256" key="3">
    <source>
        <dbReference type="ARBA" id="ARBA00012663"/>
    </source>
</evidence>
<sequence length="296" mass="34634">MFIYLENLVKVEGTKEELFLIPYPRYILMNNAFKLRIQENSKIFTDLQEDSSYIIDQFQNSLLSSNLKNKLEVVRVPNKEKPQEIKSFLEENIKFFPGTLYNEVTAKKNYKDQGYLLISDDSKIIIEAKSKQGIFYGVQTFVQLLNSSQNKLSINSIKIIDFPALQIRGVSDDISRGQAPTIENLKKFIKNLSHFKINQYYLVYMQDMFKFKSYPSIGKDRGAYSREEIKELINFAKRCFVEIIPIFQTIGHWDNILHDPDYWKYGEFPGSNSLNIANEEIYEILDKMIGELSEVF</sequence>
<evidence type="ECO:0000259" key="6">
    <source>
        <dbReference type="Pfam" id="PF00728"/>
    </source>
</evidence>
<dbReference type="Gene3D" id="3.30.379.10">
    <property type="entry name" value="Chitobiase/beta-hexosaminidase domain 2-like"/>
    <property type="match status" value="1"/>
</dbReference>
<evidence type="ECO:0000256" key="1">
    <source>
        <dbReference type="ARBA" id="ARBA00001231"/>
    </source>
</evidence>
<dbReference type="GO" id="GO:0016020">
    <property type="term" value="C:membrane"/>
    <property type="evidence" value="ECO:0007669"/>
    <property type="project" value="TreeGrafter"/>
</dbReference>
<feature type="non-terminal residue" evidence="8">
    <location>
        <position position="296"/>
    </location>
</feature>
<dbReference type="AlphaFoldDB" id="A0A0F9REV1"/>
<name>A0A0F9REV1_9ZZZZ</name>
<dbReference type="InterPro" id="IPR015882">
    <property type="entry name" value="HEX_bac_N"/>
</dbReference>
<dbReference type="GO" id="GO:0005975">
    <property type="term" value="P:carbohydrate metabolic process"/>
    <property type="evidence" value="ECO:0007669"/>
    <property type="project" value="InterPro"/>
</dbReference>
<dbReference type="InterPro" id="IPR029018">
    <property type="entry name" value="Hex-like_dom2"/>
</dbReference>
<gene>
    <name evidence="8" type="ORF">LCGC14_0903030</name>
</gene>
<dbReference type="Pfam" id="PF00728">
    <property type="entry name" value="Glyco_hydro_20"/>
    <property type="match status" value="1"/>
</dbReference>
<comment type="similarity">
    <text evidence="2">Belongs to the glycosyl hydrolase 20 family.</text>
</comment>
<dbReference type="EMBL" id="LAZR01002954">
    <property type="protein sequence ID" value="KKN23621.1"/>
    <property type="molecule type" value="Genomic_DNA"/>
</dbReference>
<keyword evidence="4" id="KW-0378">Hydrolase</keyword>
<dbReference type="SUPFAM" id="SSF55545">
    <property type="entry name" value="beta-N-acetylhexosaminidase-like domain"/>
    <property type="match status" value="1"/>
</dbReference>
<organism evidence="8">
    <name type="scientific">marine sediment metagenome</name>
    <dbReference type="NCBI Taxonomy" id="412755"/>
    <lineage>
        <taxon>unclassified sequences</taxon>
        <taxon>metagenomes</taxon>
        <taxon>ecological metagenomes</taxon>
    </lineage>
</organism>
<dbReference type="PANTHER" id="PTHR22600">
    <property type="entry name" value="BETA-HEXOSAMINIDASE"/>
    <property type="match status" value="1"/>
</dbReference>
<comment type="catalytic activity">
    <reaction evidence="1">
        <text>Hydrolysis of terminal non-reducing N-acetyl-D-hexosamine residues in N-acetyl-beta-D-hexosaminides.</text>
        <dbReference type="EC" id="3.2.1.52"/>
    </reaction>
</comment>
<dbReference type="InterPro" id="IPR015883">
    <property type="entry name" value="Glyco_hydro_20_cat"/>
</dbReference>
<feature type="domain" description="Glycoside hydrolase family 20 catalytic" evidence="6">
    <location>
        <begin position="168"/>
        <end position="296"/>
    </location>
</feature>
<reference evidence="8" key="1">
    <citation type="journal article" date="2015" name="Nature">
        <title>Complex archaea that bridge the gap between prokaryotes and eukaryotes.</title>
        <authorList>
            <person name="Spang A."/>
            <person name="Saw J.H."/>
            <person name="Jorgensen S.L."/>
            <person name="Zaremba-Niedzwiedzka K."/>
            <person name="Martijn J."/>
            <person name="Lind A.E."/>
            <person name="van Eijk R."/>
            <person name="Schleper C."/>
            <person name="Guy L."/>
            <person name="Ettema T.J."/>
        </authorList>
    </citation>
    <scope>NUCLEOTIDE SEQUENCE</scope>
</reference>
<dbReference type="InterPro" id="IPR017853">
    <property type="entry name" value="GH"/>
</dbReference>
<feature type="domain" description="Beta-hexosaminidase bacterial type N-terminal" evidence="7">
    <location>
        <begin position="19"/>
        <end position="161"/>
    </location>
</feature>
<keyword evidence="5" id="KW-0326">Glycosidase</keyword>